<dbReference type="Gene3D" id="2.170.130.30">
    <property type="match status" value="1"/>
</dbReference>
<keyword evidence="4" id="KW-1185">Reference proteome</keyword>
<dbReference type="Proteomes" id="UP001165287">
    <property type="component" value="Unassembled WGS sequence"/>
</dbReference>
<name>A0ABS7UW43_9BACI</name>
<accession>A0ABS7UW43</accession>
<dbReference type="InterPro" id="IPR027954">
    <property type="entry name" value="Transcobalamin-like_C"/>
</dbReference>
<dbReference type="Pfam" id="PF14478">
    <property type="entry name" value="DUF4430"/>
    <property type="match status" value="1"/>
</dbReference>
<dbReference type="EMBL" id="JAIQUM010000049">
    <property type="protein sequence ID" value="MBZ5752222.1"/>
    <property type="molecule type" value="Genomic_DNA"/>
</dbReference>
<dbReference type="RefSeq" id="WP_224140685.1">
    <property type="nucleotide sequence ID" value="NZ_JAIQUM010000049.1"/>
</dbReference>
<protein>
    <submittedName>
        <fullName evidence="3">DUF4430 domain-containing protein</fullName>
    </submittedName>
</protein>
<sequence>MSINKLVAPLMLFLFLFNTPTFAVETIGTFKMIDDKNRTIISKEVSFQEGETLYDVTKRAFDIEESKGNIITINGIHSIPNKNIHWAVFINGKFIDLSLNEISLYANDHVVWALRNWDNQEILK</sequence>
<keyword evidence="1" id="KW-0732">Signal</keyword>
<evidence type="ECO:0000313" key="4">
    <source>
        <dbReference type="Proteomes" id="UP001165287"/>
    </source>
</evidence>
<feature type="domain" description="Transcobalamin-like C-terminal" evidence="2">
    <location>
        <begin position="50"/>
        <end position="114"/>
    </location>
</feature>
<gene>
    <name evidence="3" type="ORF">K9V48_18675</name>
</gene>
<reference evidence="3" key="1">
    <citation type="submission" date="2024-05" db="EMBL/GenBank/DDBJ databases">
        <title>Metabacillus sp. nov., isolated from the rhizosphere soil of tomato plants.</title>
        <authorList>
            <person name="Ma R."/>
        </authorList>
    </citation>
    <scope>NUCLEOTIDE SEQUENCE</scope>
    <source>
        <strain evidence="3">DBTR6</strain>
    </source>
</reference>
<organism evidence="3 4">
    <name type="scientific">Metabacillus rhizolycopersici</name>
    <dbReference type="NCBI Taxonomy" id="2875709"/>
    <lineage>
        <taxon>Bacteria</taxon>
        <taxon>Bacillati</taxon>
        <taxon>Bacillota</taxon>
        <taxon>Bacilli</taxon>
        <taxon>Bacillales</taxon>
        <taxon>Bacillaceae</taxon>
        <taxon>Metabacillus</taxon>
    </lineage>
</organism>
<comment type="caution">
    <text evidence="3">The sequence shown here is derived from an EMBL/GenBank/DDBJ whole genome shotgun (WGS) entry which is preliminary data.</text>
</comment>
<feature type="chain" id="PRO_5045482879" evidence="1">
    <location>
        <begin position="24"/>
        <end position="124"/>
    </location>
</feature>
<evidence type="ECO:0000256" key="1">
    <source>
        <dbReference type="SAM" id="SignalP"/>
    </source>
</evidence>
<feature type="signal peptide" evidence="1">
    <location>
        <begin position="1"/>
        <end position="23"/>
    </location>
</feature>
<proteinExistence type="predicted"/>
<evidence type="ECO:0000259" key="2">
    <source>
        <dbReference type="Pfam" id="PF14478"/>
    </source>
</evidence>
<evidence type="ECO:0000313" key="3">
    <source>
        <dbReference type="EMBL" id="MBZ5752222.1"/>
    </source>
</evidence>